<feature type="domain" description="PurM-like C-terminal" evidence="13">
    <location>
        <begin position="443"/>
        <end position="600"/>
    </location>
</feature>
<dbReference type="EMBL" id="CP003804">
    <property type="protein sequence ID" value="AGF47599.1"/>
    <property type="molecule type" value="Genomic_DNA"/>
</dbReference>
<dbReference type="RefSeq" id="WP_015238569.1">
    <property type="nucleotide sequence ID" value="NC_020283.1"/>
</dbReference>
<dbReference type="InterPro" id="IPR010918">
    <property type="entry name" value="PurM-like_C_dom"/>
</dbReference>
<keyword evidence="10 12" id="KW-0315">Glutamine amidotransferase</keyword>
<dbReference type="Pfam" id="PF13507">
    <property type="entry name" value="GATase_5"/>
    <property type="match status" value="1"/>
</dbReference>
<evidence type="ECO:0000256" key="6">
    <source>
        <dbReference type="ARBA" id="ARBA00022741"/>
    </source>
</evidence>
<dbReference type="InterPro" id="IPR036604">
    <property type="entry name" value="PurS-like_sf"/>
</dbReference>
<evidence type="ECO:0000256" key="2">
    <source>
        <dbReference type="ARBA" id="ARBA00008608"/>
    </source>
</evidence>
<feature type="active site" evidence="12">
    <location>
        <position position="1288"/>
    </location>
</feature>
<comment type="function">
    <text evidence="12">Phosphoribosylformylglycinamidine synthase involved in the purines biosynthetic pathway. Catalyzes the ATP-dependent conversion of formylglycinamide ribonucleotide (FGAR) and glutamine to yield formylglycinamidine ribonucleotide (FGAM) and glutamate.</text>
</comment>
<dbReference type="FunFam" id="1.10.8.750:FF:000002">
    <property type="entry name" value="Phosphoribosylformylglycinamidine synthase"/>
    <property type="match status" value="1"/>
</dbReference>
<dbReference type="Gene3D" id="3.90.650.10">
    <property type="entry name" value="PurM-like C-terminal domain"/>
    <property type="match status" value="2"/>
</dbReference>
<accession>M1LWJ9</accession>
<dbReference type="SUPFAM" id="SSF55326">
    <property type="entry name" value="PurM N-terminal domain-like"/>
    <property type="match status" value="2"/>
</dbReference>
<keyword evidence="5 12" id="KW-0479">Metal-binding</keyword>
<dbReference type="Pfam" id="PF02769">
    <property type="entry name" value="AIRS_C"/>
    <property type="match status" value="2"/>
</dbReference>
<dbReference type="Gene3D" id="1.10.8.750">
    <property type="entry name" value="Phosphoribosylformylglycinamidine synthase, linker domain"/>
    <property type="match status" value="1"/>
</dbReference>
<feature type="binding site" evidence="12">
    <location>
        <position position="910"/>
    </location>
    <ligand>
        <name>ATP</name>
        <dbReference type="ChEBI" id="CHEBI:30616"/>
    </ligand>
</feature>
<dbReference type="HAMAP" id="MF_00419">
    <property type="entry name" value="PurL_1"/>
    <property type="match status" value="1"/>
</dbReference>
<dbReference type="SUPFAM" id="SSF109736">
    <property type="entry name" value="FGAM synthase PurL, linker domain"/>
    <property type="match status" value="1"/>
</dbReference>
<evidence type="ECO:0000259" key="14">
    <source>
        <dbReference type="Pfam" id="PF18072"/>
    </source>
</evidence>
<dbReference type="SUPFAM" id="SSF82697">
    <property type="entry name" value="PurS-like"/>
    <property type="match status" value="1"/>
</dbReference>
<keyword evidence="6 12" id="KW-0547">Nucleotide-binding</keyword>
<evidence type="ECO:0000256" key="11">
    <source>
        <dbReference type="ARBA" id="ARBA00052585"/>
    </source>
</evidence>
<feature type="binding site" evidence="12">
    <location>
        <position position="706"/>
    </location>
    <ligand>
        <name>Mg(2+)</name>
        <dbReference type="ChEBI" id="CHEBI:18420"/>
    </ligand>
</feature>
<name>M1LWJ9_9PROT</name>
<evidence type="ECO:0000256" key="9">
    <source>
        <dbReference type="ARBA" id="ARBA00022842"/>
    </source>
</evidence>
<dbReference type="FunFam" id="3.90.650.10:FF:000024">
    <property type="entry name" value="Phosphoribosylformylglycinamidine synthase"/>
    <property type="match status" value="1"/>
</dbReference>
<dbReference type="STRING" id="1208918.CDEE_0566"/>
<dbReference type="GO" id="GO:0006189">
    <property type="term" value="P:'de novo' IMP biosynthetic process"/>
    <property type="evidence" value="ECO:0007669"/>
    <property type="project" value="UniProtKB-UniRule"/>
</dbReference>
<dbReference type="Pfam" id="PF18076">
    <property type="entry name" value="FGAR-AT_N"/>
    <property type="match status" value="1"/>
</dbReference>
<dbReference type="GO" id="GO:0005524">
    <property type="term" value="F:ATP binding"/>
    <property type="evidence" value="ECO:0007669"/>
    <property type="project" value="UniProtKB-UniRule"/>
</dbReference>
<dbReference type="HOGENOM" id="CLU_001031_0_2_4"/>
<dbReference type="PANTHER" id="PTHR10099:SF1">
    <property type="entry name" value="PHOSPHORIBOSYLFORMYLGLYCINAMIDINE SYNTHASE"/>
    <property type="match status" value="1"/>
</dbReference>
<dbReference type="FunFam" id="3.40.50.880:FF:000008">
    <property type="entry name" value="Phosphoribosylformylglycinamidine synthase"/>
    <property type="match status" value="1"/>
</dbReference>
<gene>
    <name evidence="12" type="primary">purL</name>
    <name evidence="17" type="ORF">CDEE_0566</name>
</gene>
<dbReference type="Gene3D" id="3.40.50.880">
    <property type="match status" value="1"/>
</dbReference>
<comment type="subcellular location">
    <subcellularLocation>
        <location evidence="12">Cytoplasm</location>
    </subcellularLocation>
</comment>
<sequence length="1322" mass="146287">MLIVQNFSGSSAISDFRRQNLLAKLSIFGISISNIHAYYEHFVYLERSLEENENSILSKLLDYGSVDFSKSSDNFKIELLVIPRLGTVSPWSSKATDIAHNCGLSVVKRIERGVKYVLSCKEPLVDNKLPKEALDTLLDFIHDCMTESVVNVDFDSKLLFTNAEKKDLKTIHLMKDGRIALEKANKDLGLALSNDEIDYLERSFKSLKRDPTDVELIMFAQANSEHCRHKIFNAEWIIDGKQKTDTLFDLIKQTHYSQPIGTIVAYSDNSAIMEGRVVNSFHANKSSINGMFVYNRKSAIFHNIMKVETHNHPTAISPFQGAATGAGGEIRDEGATGCGSKPKVGLTGFSVSHLRFEDNIRQWEGDYYRIPSRMASPLSIMVDGPLGSASFNNEFGRPNILGYFRSFEQTIDGIHWGYHKPIMLSGGLGTIDSKLSNKKSIPEGALLIQLGGPGFRIGMGGGAASSITIGSNTEELDFDSVQRGNPEIERRAQEVIDRCWQQGDDNPILSIHDVGAGGLSNAFPELINDSKMGAIFDLNKIPIEEYGMSPAEIWTNESQERYVLAILPSSLKKFDEIAIRERCPYSVVGMAINDRHLYLIDENNADFDADNLLNIAKSDFEQHPVNLPLDVILGKSPRLTRNVKSYNHRSDVIKFDNIILSEAISMVLSHPTVSSKSFLITIGDRSVGSLVARDQMIGPWQVPVADCAVSLASYDSFLGEAMSIGERAPIAIINPAASVRLAVSEALTNLVSSDVEKIEDIKLSANWMADCSNGSQDASLYEAVSAVSKFCKELGLSIPVGKDSLSMKTIADDGKHIVSPVSLVVSAFSKVNDVRKTLTPELIKNIDSKLIYIDLGFSKNRIGGSILAQVYNQFGDIAPDINDPNKLQSFFYAIRHLANEDMILSYHDRSDGGLFTTIVEMSFAGHVGVSIELDNVITGSLNHENLIKTLFSEELGAVIQVHNKFYDDVINCFEKNNLSNYCYTIGSVNTHDIIEISHNSASLWKQNRSDLGIIWSDVSYRISSIRDNPSCASEELNLWKDINDPGINPVLSFDPNIDVSAPYISKQIRPKIAILREQGCNSHVEMAWAFDQAGFSSVDVHMTDLLNKSINLSDMQGLVAVGGFSYGDVLGAGEGWARTILFNSFLYDQFSSFFANKNSFSLGVCNGCQMMSSLSTIIPGALNWPKFTRNKSEKYESRLSTIKIISSPSIFFSGMEGSRIPIVVAHGEGYADFSKSGNINLVNTSAYFVNNYGDMTESYPLNPNGSPKGITAVTTTDGRCTIMMPHPERVSRNILFSWHPSEWTENYSPWMRMFRNARAWLG</sequence>
<dbReference type="KEGG" id="kct:CDEE_0566"/>
<evidence type="ECO:0000259" key="16">
    <source>
        <dbReference type="Pfam" id="PF22689"/>
    </source>
</evidence>
<dbReference type="eggNOG" id="COG0047">
    <property type="taxonomic scope" value="Bacteria"/>
</dbReference>
<dbReference type="SUPFAM" id="SSF52317">
    <property type="entry name" value="Class I glutamine amidotransferase-like"/>
    <property type="match status" value="1"/>
</dbReference>
<dbReference type="InterPro" id="IPR036921">
    <property type="entry name" value="PurM-like_N_sf"/>
</dbReference>
<protein>
    <recommendedName>
        <fullName evidence="12">Phosphoribosylformylglycinamidine synthase</fullName>
        <shortName evidence="12">FGAM synthase</shortName>
        <shortName evidence="12">FGAMS</shortName>
        <ecNumber evidence="12">6.3.5.3</ecNumber>
    </recommendedName>
    <alternativeName>
        <fullName evidence="12">Formylglycinamide ribonucleotide amidotransferase</fullName>
        <shortName evidence="12">FGAR amidotransferase</shortName>
        <shortName evidence="12">FGAR-AT</shortName>
    </alternativeName>
</protein>
<dbReference type="Pfam" id="PF22689">
    <property type="entry name" value="FGAR-AT_PurM_N-like"/>
    <property type="match status" value="1"/>
</dbReference>
<dbReference type="Gene3D" id="3.30.1330.10">
    <property type="entry name" value="PurM-like, N-terminal domain"/>
    <property type="match status" value="2"/>
</dbReference>
<feature type="active site" description="Nucleophile" evidence="12">
    <location>
        <position position="1165"/>
    </location>
</feature>
<keyword evidence="18" id="KW-1185">Reference proteome</keyword>
<dbReference type="Proteomes" id="UP000011686">
    <property type="component" value="Chromosome"/>
</dbReference>
<dbReference type="GO" id="GO:0005737">
    <property type="term" value="C:cytoplasm"/>
    <property type="evidence" value="ECO:0007669"/>
    <property type="project" value="UniProtKB-SubCell"/>
</dbReference>
<feature type="domain" description="FGAR-AT PurM N-terminal-like" evidence="16">
    <location>
        <begin position="675"/>
        <end position="829"/>
    </location>
</feature>
<dbReference type="CDD" id="cd01740">
    <property type="entry name" value="GATase1_FGAR_AT"/>
    <property type="match status" value="1"/>
</dbReference>
<feature type="domain" description="Phosphoribosylformylglycinamidine synthase linker" evidence="14">
    <location>
        <begin position="181"/>
        <end position="230"/>
    </location>
</feature>
<evidence type="ECO:0000259" key="13">
    <source>
        <dbReference type="Pfam" id="PF02769"/>
    </source>
</evidence>
<feature type="binding site" evidence="12">
    <location>
        <position position="705"/>
    </location>
    <ligand>
        <name>ATP</name>
        <dbReference type="ChEBI" id="CHEBI:30616"/>
    </ligand>
</feature>
<dbReference type="InterPro" id="IPR036676">
    <property type="entry name" value="PurM-like_C_sf"/>
</dbReference>
<dbReference type="CDD" id="cd02203">
    <property type="entry name" value="PurL_repeat1"/>
    <property type="match status" value="1"/>
</dbReference>
<keyword evidence="4 12" id="KW-0436">Ligase</keyword>
<dbReference type="InterPro" id="IPR029062">
    <property type="entry name" value="Class_I_gatase-like"/>
</dbReference>
<keyword evidence="3 12" id="KW-0963">Cytoplasm</keyword>
<evidence type="ECO:0000256" key="7">
    <source>
        <dbReference type="ARBA" id="ARBA00022755"/>
    </source>
</evidence>
<dbReference type="PATRIC" id="fig|1208918.3.peg.297"/>
<dbReference type="Pfam" id="PF18072">
    <property type="entry name" value="FGAR-AT_linker"/>
    <property type="match status" value="1"/>
</dbReference>
<evidence type="ECO:0000313" key="17">
    <source>
        <dbReference type="EMBL" id="AGF47599.1"/>
    </source>
</evidence>
<comment type="caution">
    <text evidence="12">Lacks conserved residue(s) required for the propagation of feature annotation.</text>
</comment>
<evidence type="ECO:0000256" key="12">
    <source>
        <dbReference type="HAMAP-Rule" id="MF_00419"/>
    </source>
</evidence>
<evidence type="ECO:0000256" key="3">
    <source>
        <dbReference type="ARBA" id="ARBA00022490"/>
    </source>
</evidence>
<dbReference type="eggNOG" id="COG0046">
    <property type="taxonomic scope" value="Bacteria"/>
</dbReference>
<dbReference type="NCBIfam" id="TIGR01735">
    <property type="entry name" value="FGAM_synt"/>
    <property type="match status" value="1"/>
</dbReference>
<dbReference type="GO" id="GO:0004642">
    <property type="term" value="F:phosphoribosylformylglycinamidine synthase activity"/>
    <property type="evidence" value="ECO:0007669"/>
    <property type="project" value="UniProtKB-UniRule"/>
</dbReference>
<dbReference type="MEROPS" id="C56.972"/>
<feature type="binding site" evidence="12">
    <location>
        <position position="749"/>
    </location>
    <ligand>
        <name>Mg(2+)</name>
        <dbReference type="ChEBI" id="CHEBI:18420"/>
    </ligand>
</feature>
<dbReference type="NCBIfam" id="NF003672">
    <property type="entry name" value="PRK05297.1"/>
    <property type="match status" value="1"/>
</dbReference>
<dbReference type="FunFam" id="3.30.1330.10:FF:000005">
    <property type="entry name" value="Phosphoribosylformylglycinamidine synthase"/>
    <property type="match status" value="1"/>
</dbReference>
<dbReference type="UniPathway" id="UPA00074">
    <property type="reaction ID" value="UER00128"/>
</dbReference>
<feature type="binding site" evidence="12">
    <location>
        <position position="745"/>
    </location>
    <ligand>
        <name>Mg(2+)</name>
        <dbReference type="ChEBI" id="CHEBI:18420"/>
    </ligand>
</feature>
<feature type="binding site" evidence="12">
    <location>
        <position position="908"/>
    </location>
    <ligand>
        <name>Mg(2+)</name>
        <dbReference type="ChEBI" id="CHEBI:18420"/>
    </ligand>
</feature>
<dbReference type="InterPro" id="IPR010073">
    <property type="entry name" value="PurL_large"/>
</dbReference>
<dbReference type="SMART" id="SM01211">
    <property type="entry name" value="GATase_5"/>
    <property type="match status" value="1"/>
</dbReference>
<evidence type="ECO:0000313" key="18">
    <source>
        <dbReference type="Proteomes" id="UP000011686"/>
    </source>
</evidence>
<dbReference type="InterPro" id="IPR040707">
    <property type="entry name" value="FGAR-AT_N"/>
</dbReference>
<evidence type="ECO:0000259" key="15">
    <source>
        <dbReference type="Pfam" id="PF18076"/>
    </source>
</evidence>
<dbReference type="InterPro" id="IPR041609">
    <property type="entry name" value="PurL_linker"/>
</dbReference>
<keyword evidence="7 12" id="KW-0658">Purine biosynthesis</keyword>
<feature type="domain" description="Phosphoribosylformylglycinamidine synthase N-terminal" evidence="15">
    <location>
        <begin position="39"/>
        <end position="160"/>
    </location>
</feature>
<dbReference type="InterPro" id="IPR055181">
    <property type="entry name" value="FGAR-AT_PurM_N-like"/>
</dbReference>
<dbReference type="GO" id="GO:0046872">
    <property type="term" value="F:metal ion binding"/>
    <property type="evidence" value="ECO:0007669"/>
    <property type="project" value="UniProtKB-KW"/>
</dbReference>
<dbReference type="SUPFAM" id="SSF56042">
    <property type="entry name" value="PurM C-terminal domain-like"/>
    <property type="match status" value="2"/>
</dbReference>
<keyword evidence="9 12" id="KW-0460">Magnesium</keyword>
<comment type="pathway">
    <text evidence="1 12">Purine metabolism; IMP biosynthesis via de novo pathway; 5-amino-1-(5-phospho-D-ribosyl)imidazole from N(2)-formyl-N(1)-(5-phospho-D-ribosyl)glycinamide: step 1/2.</text>
</comment>
<comment type="subunit">
    <text evidence="12">Monomer.</text>
</comment>
<feature type="binding site" evidence="12">
    <location>
        <begin position="321"/>
        <end position="332"/>
    </location>
    <ligand>
        <name>ATP</name>
        <dbReference type="ChEBI" id="CHEBI:30616"/>
    </ligand>
</feature>
<dbReference type="CDD" id="cd02204">
    <property type="entry name" value="PurL_repeat2"/>
    <property type="match status" value="1"/>
</dbReference>
<dbReference type="PANTHER" id="PTHR10099">
    <property type="entry name" value="PHOSPHORIBOSYLFORMYLGLYCINAMIDINE SYNTHASE"/>
    <property type="match status" value="1"/>
</dbReference>
<evidence type="ECO:0000256" key="5">
    <source>
        <dbReference type="ARBA" id="ARBA00022723"/>
    </source>
</evidence>
<evidence type="ECO:0000256" key="10">
    <source>
        <dbReference type="ARBA" id="ARBA00022962"/>
    </source>
</evidence>
<dbReference type="PROSITE" id="PS51273">
    <property type="entry name" value="GATASE_TYPE_1"/>
    <property type="match status" value="1"/>
</dbReference>
<feature type="domain" description="PurM-like C-terminal" evidence="13">
    <location>
        <begin position="855"/>
        <end position="992"/>
    </location>
</feature>
<keyword evidence="8 12" id="KW-0067">ATP-binding</keyword>
<comment type="catalytic activity">
    <reaction evidence="11 12">
        <text>N(2)-formyl-N(1)-(5-phospho-beta-D-ribosyl)glycinamide + L-glutamine + ATP + H2O = 2-formamido-N(1)-(5-O-phospho-beta-D-ribosyl)acetamidine + L-glutamate + ADP + phosphate + H(+)</text>
        <dbReference type="Rhea" id="RHEA:17129"/>
        <dbReference type="ChEBI" id="CHEBI:15377"/>
        <dbReference type="ChEBI" id="CHEBI:15378"/>
        <dbReference type="ChEBI" id="CHEBI:29985"/>
        <dbReference type="ChEBI" id="CHEBI:30616"/>
        <dbReference type="ChEBI" id="CHEBI:43474"/>
        <dbReference type="ChEBI" id="CHEBI:58359"/>
        <dbReference type="ChEBI" id="CHEBI:147286"/>
        <dbReference type="ChEBI" id="CHEBI:147287"/>
        <dbReference type="ChEBI" id="CHEBI:456216"/>
        <dbReference type="EC" id="6.3.5.3"/>
    </reaction>
</comment>
<evidence type="ECO:0000256" key="1">
    <source>
        <dbReference type="ARBA" id="ARBA00004920"/>
    </source>
</evidence>
<feature type="active site" evidence="12">
    <location>
        <position position="1286"/>
    </location>
</feature>
<evidence type="ECO:0000256" key="8">
    <source>
        <dbReference type="ARBA" id="ARBA00022840"/>
    </source>
</evidence>
<organism evidence="17 18">
    <name type="scientific">Candidatus Kinetoplastidibacterium crithidiae TCC036E</name>
    <dbReference type="NCBI Taxonomy" id="1208918"/>
    <lineage>
        <taxon>Bacteria</taxon>
        <taxon>Pseudomonadati</taxon>
        <taxon>Pseudomonadota</taxon>
        <taxon>Betaproteobacteria</taxon>
        <taxon>Candidatus Kinetoplastidibacterium</taxon>
    </lineage>
</organism>
<proteinExistence type="inferred from homology"/>
<comment type="similarity">
    <text evidence="2 12">In the N-terminal section; belongs to the FGAMS family.</text>
</comment>
<reference evidence="17 18" key="1">
    <citation type="journal article" date="2013" name="Genome Biol. Evol.">
        <title>Genome evolution and phylogenomic analysis of candidatus kinetoplastibacterium, the betaproteobacterial endosymbionts of strigomonas and angomonas.</title>
        <authorList>
            <person name="Alves J.M."/>
            <person name="Serrano M.G."/>
            <person name="Maia da Silva F."/>
            <person name="Voegtly L.J."/>
            <person name="Matveyev A.V."/>
            <person name="Teixeira M.M."/>
            <person name="Camargo E.P."/>
            <person name="Buck G.A."/>
        </authorList>
    </citation>
    <scope>NUCLEOTIDE SEQUENCE [LARGE SCALE GENOMIC DNA]</scope>
    <source>
        <strain evidence="17 18">TCC036E</strain>
    </source>
</reference>
<evidence type="ECO:0000256" key="4">
    <source>
        <dbReference type="ARBA" id="ARBA00022598"/>
    </source>
</evidence>
<dbReference type="EC" id="6.3.5.3" evidence="12"/>